<proteinExistence type="predicted"/>
<feature type="transmembrane region" description="Helical" evidence="1">
    <location>
        <begin position="33"/>
        <end position="56"/>
    </location>
</feature>
<dbReference type="RefSeq" id="WP_117559796.1">
    <property type="nucleotide sequence ID" value="NZ_JAAITT010000035.1"/>
</dbReference>
<keyword evidence="1" id="KW-1133">Transmembrane helix</keyword>
<evidence type="ECO:0000256" key="1">
    <source>
        <dbReference type="SAM" id="Phobius"/>
    </source>
</evidence>
<accession>A0ABX2HNP3</accession>
<evidence type="ECO:0000313" key="2">
    <source>
        <dbReference type="EMBL" id="NSJ51095.1"/>
    </source>
</evidence>
<name>A0ABX2HNP3_9FIRM</name>
<gene>
    <name evidence="2" type="ORF">G5B36_20615</name>
</gene>
<sequence>MAGFFIFIASMFSDLVGLYFDLPFLDGVSLGDILVAIAILGVVASALVGQLSSFNLRHEASEANRVESENQRWLSKTDDYGR</sequence>
<keyword evidence="1" id="KW-0812">Transmembrane</keyword>
<reference evidence="2 3" key="1">
    <citation type="journal article" date="2020" name="Cell Host Microbe">
        <title>Functional and Genomic Variation between Human-Derived Isolates of Lachnospiraceae Reveals Inter- and Intra-Species Diversity.</title>
        <authorList>
            <person name="Sorbara M.T."/>
            <person name="Littmann E.R."/>
            <person name="Fontana E."/>
            <person name="Moody T.U."/>
            <person name="Kohout C.E."/>
            <person name="Gjonbalaj M."/>
            <person name="Eaton V."/>
            <person name="Seok R."/>
            <person name="Leiner I.M."/>
            <person name="Pamer E.G."/>
        </authorList>
    </citation>
    <scope>NUCLEOTIDE SEQUENCE [LARGE SCALE GENOMIC DNA]</scope>
    <source>
        <strain evidence="2 3">MSK.1.17</strain>
    </source>
</reference>
<keyword evidence="1" id="KW-0472">Membrane</keyword>
<protein>
    <submittedName>
        <fullName evidence="2">Uncharacterized protein</fullName>
    </submittedName>
</protein>
<comment type="caution">
    <text evidence="2">The sequence shown here is derived from an EMBL/GenBank/DDBJ whole genome shotgun (WGS) entry which is preliminary data.</text>
</comment>
<organism evidence="2 3">
    <name type="scientific">Enterocloster aldenensis</name>
    <dbReference type="NCBI Taxonomy" id="358742"/>
    <lineage>
        <taxon>Bacteria</taxon>
        <taxon>Bacillati</taxon>
        <taxon>Bacillota</taxon>
        <taxon>Clostridia</taxon>
        <taxon>Lachnospirales</taxon>
        <taxon>Lachnospiraceae</taxon>
        <taxon>Enterocloster</taxon>
    </lineage>
</organism>
<dbReference type="EMBL" id="JAAITT010000035">
    <property type="protein sequence ID" value="NSJ51095.1"/>
    <property type="molecule type" value="Genomic_DNA"/>
</dbReference>
<evidence type="ECO:0000313" key="3">
    <source>
        <dbReference type="Proteomes" id="UP000669239"/>
    </source>
</evidence>
<keyword evidence="3" id="KW-1185">Reference proteome</keyword>
<dbReference type="Proteomes" id="UP000669239">
    <property type="component" value="Unassembled WGS sequence"/>
</dbReference>